<evidence type="ECO:0000256" key="5">
    <source>
        <dbReference type="SAM" id="Coils"/>
    </source>
</evidence>
<dbReference type="PANTHER" id="PTHR30563">
    <property type="entry name" value="DNA RECOMBINATION PROTEIN RMUC"/>
    <property type="match status" value="1"/>
</dbReference>
<evidence type="ECO:0000256" key="4">
    <source>
        <dbReference type="ARBA" id="ARBA00023172"/>
    </source>
</evidence>
<gene>
    <name evidence="7" type="primary">rmuC</name>
    <name evidence="7" type="ORF">FLP23_05965</name>
</gene>
<dbReference type="RefSeq" id="WP_149325010.1">
    <property type="nucleotide sequence ID" value="NZ_CP043504.1"/>
</dbReference>
<dbReference type="InterPro" id="IPR003798">
    <property type="entry name" value="DNA_recombination_RmuC"/>
</dbReference>
<keyword evidence="3 5" id="KW-0175">Coiled coil</keyword>
<comment type="similarity">
    <text evidence="2">Belongs to the RmuC family.</text>
</comment>
<name>A0A5C1Y8T9_9MICO</name>
<evidence type="ECO:0000313" key="8">
    <source>
        <dbReference type="Proteomes" id="UP000322159"/>
    </source>
</evidence>
<dbReference type="GO" id="GO:0006310">
    <property type="term" value="P:DNA recombination"/>
    <property type="evidence" value="ECO:0007669"/>
    <property type="project" value="UniProtKB-KW"/>
</dbReference>
<keyword evidence="8" id="KW-1185">Reference proteome</keyword>
<evidence type="ECO:0000256" key="2">
    <source>
        <dbReference type="ARBA" id="ARBA00009840"/>
    </source>
</evidence>
<proteinExistence type="inferred from homology"/>
<evidence type="ECO:0000256" key="3">
    <source>
        <dbReference type="ARBA" id="ARBA00023054"/>
    </source>
</evidence>
<dbReference type="AlphaFoldDB" id="A0A5C1Y8T9"/>
<evidence type="ECO:0000256" key="6">
    <source>
        <dbReference type="SAM" id="MobiDB-lite"/>
    </source>
</evidence>
<dbReference type="EMBL" id="CP043504">
    <property type="protein sequence ID" value="QEO09589.1"/>
    <property type="molecule type" value="Genomic_DNA"/>
</dbReference>
<dbReference type="Proteomes" id="UP000322159">
    <property type="component" value="Chromosome"/>
</dbReference>
<dbReference type="KEGG" id="lyk:FLP23_05965"/>
<evidence type="ECO:0000313" key="7">
    <source>
        <dbReference type="EMBL" id="QEO09589.1"/>
    </source>
</evidence>
<comment type="function">
    <text evidence="1">Involved in DNA recombination.</text>
</comment>
<evidence type="ECO:0000256" key="1">
    <source>
        <dbReference type="ARBA" id="ARBA00003416"/>
    </source>
</evidence>
<accession>A0A5C1Y8T9</accession>
<protein>
    <submittedName>
        <fullName evidence="7">DNA recombination protein RmuC</fullName>
    </submittedName>
</protein>
<reference evidence="7 8" key="1">
    <citation type="submission" date="2019-09" db="EMBL/GenBank/DDBJ databases">
        <title>Genome sequencing of strain KACC 19322.</title>
        <authorList>
            <person name="Heo J."/>
            <person name="Kim S.-J."/>
            <person name="Kim J.-S."/>
            <person name="Hong S.-B."/>
            <person name="Kwon S.-W."/>
        </authorList>
    </citation>
    <scope>NUCLEOTIDE SEQUENCE [LARGE SCALE GENOMIC DNA]</scope>
    <source>
        <strain evidence="7 8">KACC 19322</strain>
    </source>
</reference>
<organism evidence="7 8">
    <name type="scientific">Protaetiibacter larvae</name>
    <dbReference type="NCBI Taxonomy" id="2592654"/>
    <lineage>
        <taxon>Bacteria</taxon>
        <taxon>Bacillati</taxon>
        <taxon>Actinomycetota</taxon>
        <taxon>Actinomycetes</taxon>
        <taxon>Micrococcales</taxon>
        <taxon>Microbacteriaceae</taxon>
        <taxon>Protaetiibacter</taxon>
    </lineage>
</organism>
<dbReference type="PANTHER" id="PTHR30563:SF0">
    <property type="entry name" value="DNA RECOMBINATION PROTEIN RMUC"/>
    <property type="match status" value="1"/>
</dbReference>
<feature type="region of interest" description="Disordered" evidence="6">
    <location>
        <begin position="133"/>
        <end position="154"/>
    </location>
</feature>
<sequence length="436" mass="47112">MDALLPLLIGLVIGLAVGVVATALVLRATRGSTGADAALLEARHAAVVSEVRAAEAAARADVERTLAAAEASLTGLREQLAGAQQQYRDLVERQQAELRQRQADAAAEHKVLHELAPVKETLTAMQRKVDELETQRAEQHGQLSEQLKAAAESEARLSQTAEKLASALSNNATRGVWGETQLRTLVESAGLLNRVDFSLQSTIAAESGSRRPDLVVKLPGGKSIAVDAKVPYNDFIEASAIPATATGEQEARRAALLAAHAKKVKGHVDALAAKSYWTGLETSPEFTIAFIPNEPLLAAALEQDPALLEYAFSKRIALASPVSFWAVLKTIAFTWQQDVLTEDAKRLFDLGKELYSRLSTLSEHADKLRRSIESTVTSYNAFASSLEQRVLVTARRLDALDESKIIGEPRMIEDAPKHLTQSEFTVLDELDDAESA</sequence>
<dbReference type="Pfam" id="PF02646">
    <property type="entry name" value="RmuC"/>
    <property type="match status" value="1"/>
</dbReference>
<feature type="coiled-coil region" evidence="5">
    <location>
        <begin position="59"/>
        <end position="93"/>
    </location>
</feature>
<dbReference type="OrthoDB" id="370725at2"/>
<keyword evidence="4" id="KW-0233">DNA recombination</keyword>